<gene>
    <name evidence="10" type="ORF">EAS64_40780</name>
</gene>
<protein>
    <recommendedName>
        <fullName evidence="1">non-specific serine/threonine protein kinase</fullName>
        <ecNumber evidence="1">2.7.11.1</ecNumber>
    </recommendedName>
</protein>
<keyword evidence="5 10" id="KW-0418">Kinase</keyword>
<dbReference type="EMBL" id="RPFW01000012">
    <property type="protein sequence ID" value="TVY99610.1"/>
    <property type="molecule type" value="Genomic_DNA"/>
</dbReference>
<evidence type="ECO:0000256" key="1">
    <source>
        <dbReference type="ARBA" id="ARBA00012513"/>
    </source>
</evidence>
<evidence type="ECO:0000313" key="11">
    <source>
        <dbReference type="Proteomes" id="UP000460272"/>
    </source>
</evidence>
<dbReference type="Proteomes" id="UP000460272">
    <property type="component" value="Unassembled WGS sequence"/>
</dbReference>
<dbReference type="PROSITE" id="PS50011">
    <property type="entry name" value="PROTEIN_KINASE_DOM"/>
    <property type="match status" value="1"/>
</dbReference>
<evidence type="ECO:0000256" key="7">
    <source>
        <dbReference type="PROSITE-ProRule" id="PRU10141"/>
    </source>
</evidence>
<dbReference type="PANTHER" id="PTHR43289">
    <property type="entry name" value="MITOGEN-ACTIVATED PROTEIN KINASE KINASE KINASE 20-RELATED"/>
    <property type="match status" value="1"/>
</dbReference>
<dbReference type="SMART" id="SM00220">
    <property type="entry name" value="S_TKc"/>
    <property type="match status" value="1"/>
</dbReference>
<name>A0A6P2BQW0_9ACTN</name>
<keyword evidence="11" id="KW-1185">Reference proteome</keyword>
<organism evidence="10 11">
    <name type="scientific">Trebonia kvetii</name>
    <dbReference type="NCBI Taxonomy" id="2480626"/>
    <lineage>
        <taxon>Bacteria</taxon>
        <taxon>Bacillati</taxon>
        <taxon>Actinomycetota</taxon>
        <taxon>Actinomycetes</taxon>
        <taxon>Streptosporangiales</taxon>
        <taxon>Treboniaceae</taxon>
        <taxon>Trebonia</taxon>
    </lineage>
</organism>
<dbReference type="Gene3D" id="3.30.200.20">
    <property type="entry name" value="Phosphorylase Kinase, domain 1"/>
    <property type="match status" value="1"/>
</dbReference>
<dbReference type="Gene3D" id="1.10.510.10">
    <property type="entry name" value="Transferase(Phosphotransferase) domain 1"/>
    <property type="match status" value="1"/>
</dbReference>
<dbReference type="GO" id="GO:0004674">
    <property type="term" value="F:protein serine/threonine kinase activity"/>
    <property type="evidence" value="ECO:0007669"/>
    <property type="project" value="UniProtKB-KW"/>
</dbReference>
<evidence type="ECO:0000259" key="9">
    <source>
        <dbReference type="PROSITE" id="PS50011"/>
    </source>
</evidence>
<dbReference type="PROSITE" id="PS00108">
    <property type="entry name" value="PROTEIN_KINASE_ST"/>
    <property type="match status" value="1"/>
</dbReference>
<dbReference type="OrthoDB" id="9762169at2"/>
<evidence type="ECO:0000256" key="8">
    <source>
        <dbReference type="SAM" id="MobiDB-lite"/>
    </source>
</evidence>
<dbReference type="SUPFAM" id="SSF56112">
    <property type="entry name" value="Protein kinase-like (PK-like)"/>
    <property type="match status" value="1"/>
</dbReference>
<proteinExistence type="predicted"/>
<evidence type="ECO:0000313" key="10">
    <source>
        <dbReference type="EMBL" id="TVY99610.1"/>
    </source>
</evidence>
<evidence type="ECO:0000256" key="5">
    <source>
        <dbReference type="ARBA" id="ARBA00022777"/>
    </source>
</evidence>
<dbReference type="Pfam" id="PF00069">
    <property type="entry name" value="Pkinase"/>
    <property type="match status" value="1"/>
</dbReference>
<dbReference type="CDD" id="cd14014">
    <property type="entry name" value="STKc_PknB_like"/>
    <property type="match status" value="1"/>
</dbReference>
<evidence type="ECO:0000256" key="3">
    <source>
        <dbReference type="ARBA" id="ARBA00022679"/>
    </source>
</evidence>
<keyword evidence="6 7" id="KW-0067">ATP-binding</keyword>
<dbReference type="AlphaFoldDB" id="A0A6P2BQW0"/>
<dbReference type="InterPro" id="IPR000719">
    <property type="entry name" value="Prot_kinase_dom"/>
</dbReference>
<evidence type="ECO:0000256" key="2">
    <source>
        <dbReference type="ARBA" id="ARBA00022527"/>
    </source>
</evidence>
<keyword evidence="4 7" id="KW-0547">Nucleotide-binding</keyword>
<evidence type="ECO:0000256" key="4">
    <source>
        <dbReference type="ARBA" id="ARBA00022741"/>
    </source>
</evidence>
<reference evidence="10 11" key="1">
    <citation type="submission" date="2018-11" db="EMBL/GenBank/DDBJ databases">
        <title>Trebonia kvetii gen.nov., sp.nov., a novel acidophilic actinobacterium, and proposal of the new actinobacterial family Treboniaceae fam. nov.</title>
        <authorList>
            <person name="Rapoport D."/>
            <person name="Sagova-Mareckova M."/>
            <person name="Sedlacek I."/>
            <person name="Provaznik J."/>
            <person name="Kralova S."/>
            <person name="Pavlinic D."/>
            <person name="Benes V."/>
            <person name="Kopecky J."/>
        </authorList>
    </citation>
    <scope>NUCLEOTIDE SEQUENCE [LARGE SCALE GENOMIC DNA]</scope>
    <source>
        <strain evidence="10 11">15Tr583</strain>
    </source>
</reference>
<dbReference type="EC" id="2.7.11.1" evidence="1"/>
<dbReference type="InterPro" id="IPR011009">
    <property type="entry name" value="Kinase-like_dom_sf"/>
</dbReference>
<comment type="caution">
    <text evidence="10">The sequence shown here is derived from an EMBL/GenBank/DDBJ whole genome shotgun (WGS) entry which is preliminary data.</text>
</comment>
<feature type="binding site" evidence="7">
    <location>
        <position position="67"/>
    </location>
    <ligand>
        <name>ATP</name>
        <dbReference type="ChEBI" id="CHEBI:30616"/>
    </ligand>
</feature>
<dbReference type="InterPro" id="IPR008271">
    <property type="entry name" value="Ser/Thr_kinase_AS"/>
</dbReference>
<dbReference type="GO" id="GO:0005524">
    <property type="term" value="F:ATP binding"/>
    <property type="evidence" value="ECO:0007669"/>
    <property type="project" value="UniProtKB-UniRule"/>
</dbReference>
<dbReference type="PROSITE" id="PS00107">
    <property type="entry name" value="PROTEIN_KINASE_ATP"/>
    <property type="match status" value="1"/>
</dbReference>
<accession>A0A6P2BQW0</accession>
<sequence>MTGLAGRLSTLTRPADTAAARAYHQAMSDEGRTLLGRYRLIYRLGQGGMGTVWLAEDTLLERSVALKQFAYSSRGIERSEEMVARLMAEARAAARLRHPGLVTIHDVLLHDGDPWIVMEYVNGRDLGHVIADNGRLPWPRVAEIGAQVAQAVAAVHRGGIVHRDVKPNNILLTEEGRVVLVDFGVAKAIDAPRLTDSGLVIGTPEFIAPEMLNGQAASPATDMWALGVTLYMAVEGRAPFKGAEFSGLLAAILTRPPAPAEHAGPLRELLEALLSKDPNQRPDASAVQRALSSYHPVRPEGAESATTADGQGAVVPPVPPIPPKRPRAGASAAEPDEPHDDSFLDGVTTTVMDVTEFISGAVIVDPDVITTRAEFMQALQAVKHRADLSATEVATIIGVPVSVAHGMPDKAATQGFSWLLSVRTNLRRPAIAQLRTIRPTTF</sequence>
<dbReference type="PANTHER" id="PTHR43289:SF6">
    <property type="entry name" value="SERINE_THREONINE-PROTEIN KINASE NEKL-3"/>
    <property type="match status" value="1"/>
</dbReference>
<feature type="domain" description="Protein kinase" evidence="9">
    <location>
        <begin position="38"/>
        <end position="298"/>
    </location>
</feature>
<feature type="region of interest" description="Disordered" evidence="8">
    <location>
        <begin position="278"/>
        <end position="343"/>
    </location>
</feature>
<keyword evidence="2 10" id="KW-0723">Serine/threonine-protein kinase</keyword>
<keyword evidence="3" id="KW-0808">Transferase</keyword>
<dbReference type="InterPro" id="IPR017441">
    <property type="entry name" value="Protein_kinase_ATP_BS"/>
</dbReference>
<evidence type="ECO:0000256" key="6">
    <source>
        <dbReference type="ARBA" id="ARBA00022840"/>
    </source>
</evidence>